<evidence type="ECO:0000313" key="1">
    <source>
        <dbReference type="EMBL" id="KAH6935609.1"/>
    </source>
</evidence>
<organism evidence="1 2">
    <name type="scientific">Hyalomma asiaticum</name>
    <name type="common">Tick</name>
    <dbReference type="NCBI Taxonomy" id="266040"/>
    <lineage>
        <taxon>Eukaryota</taxon>
        <taxon>Metazoa</taxon>
        <taxon>Ecdysozoa</taxon>
        <taxon>Arthropoda</taxon>
        <taxon>Chelicerata</taxon>
        <taxon>Arachnida</taxon>
        <taxon>Acari</taxon>
        <taxon>Parasitiformes</taxon>
        <taxon>Ixodida</taxon>
        <taxon>Ixodoidea</taxon>
        <taxon>Ixodidae</taxon>
        <taxon>Hyalomminae</taxon>
        <taxon>Hyalomma</taxon>
    </lineage>
</organism>
<keyword evidence="2" id="KW-1185">Reference proteome</keyword>
<dbReference type="EMBL" id="CM023483">
    <property type="protein sequence ID" value="KAH6935609.1"/>
    <property type="molecule type" value="Genomic_DNA"/>
</dbReference>
<accession>A0ACB7SNX2</accession>
<protein>
    <submittedName>
        <fullName evidence="1">Uncharacterized protein</fullName>
    </submittedName>
</protein>
<comment type="caution">
    <text evidence="1">The sequence shown here is derived from an EMBL/GenBank/DDBJ whole genome shotgun (WGS) entry which is preliminary data.</text>
</comment>
<gene>
    <name evidence="1" type="ORF">HPB50_007060</name>
</gene>
<name>A0ACB7SNX2_HYAAI</name>
<evidence type="ECO:0000313" key="2">
    <source>
        <dbReference type="Proteomes" id="UP000821845"/>
    </source>
</evidence>
<dbReference type="Proteomes" id="UP000821845">
    <property type="component" value="Chromosome 3"/>
</dbReference>
<proteinExistence type="predicted"/>
<reference evidence="1" key="1">
    <citation type="submission" date="2020-05" db="EMBL/GenBank/DDBJ databases">
        <title>Large-scale comparative analyses of tick genomes elucidate their genetic diversity and vector capacities.</title>
        <authorList>
            <person name="Jia N."/>
            <person name="Wang J."/>
            <person name="Shi W."/>
            <person name="Du L."/>
            <person name="Sun Y."/>
            <person name="Zhan W."/>
            <person name="Jiang J."/>
            <person name="Wang Q."/>
            <person name="Zhang B."/>
            <person name="Ji P."/>
            <person name="Sakyi L.B."/>
            <person name="Cui X."/>
            <person name="Yuan T."/>
            <person name="Jiang B."/>
            <person name="Yang W."/>
            <person name="Lam T.T.-Y."/>
            <person name="Chang Q."/>
            <person name="Ding S."/>
            <person name="Wang X."/>
            <person name="Zhu J."/>
            <person name="Ruan X."/>
            <person name="Zhao L."/>
            <person name="Wei J."/>
            <person name="Que T."/>
            <person name="Du C."/>
            <person name="Cheng J."/>
            <person name="Dai P."/>
            <person name="Han X."/>
            <person name="Huang E."/>
            <person name="Gao Y."/>
            <person name="Liu J."/>
            <person name="Shao H."/>
            <person name="Ye R."/>
            <person name="Li L."/>
            <person name="Wei W."/>
            <person name="Wang X."/>
            <person name="Wang C."/>
            <person name="Yang T."/>
            <person name="Huo Q."/>
            <person name="Li W."/>
            <person name="Guo W."/>
            <person name="Chen H."/>
            <person name="Zhou L."/>
            <person name="Ni X."/>
            <person name="Tian J."/>
            <person name="Zhou Y."/>
            <person name="Sheng Y."/>
            <person name="Liu T."/>
            <person name="Pan Y."/>
            <person name="Xia L."/>
            <person name="Li J."/>
            <person name="Zhao F."/>
            <person name="Cao W."/>
        </authorList>
    </citation>
    <scope>NUCLEOTIDE SEQUENCE</scope>
    <source>
        <strain evidence="1">Hyas-2018</strain>
    </source>
</reference>
<sequence length="277" mass="30157">MTSSSLAGADASPLPERASLLSMAALLNRMLHPLPPSSTHEHTCHTFTNAAVKTPLDEQWSDDVRHRGPPVSVTNMDLLDELTATLRQLLSVPSPTSIDQVEMLASPLGLSLNPAKCCSIHLSGTTPVGTRPTTFRVAGTAIPHGANHEPHRFLFRAMGFRVLNAYTTMLEDAIEKGHKLLSSMLALWQRLDALRSFVFLAPLVECTLYFPVNATGNYIYGHARSGAAAVPVAVVLSDICRVDSACKLPTSLDREVRDLAFADLYAVVMECRDVRNR</sequence>